<dbReference type="KEGG" id="vg:1494787"/>
<dbReference type="InterPro" id="IPR050235">
    <property type="entry name" value="CK1_Ser-Thr_kinase"/>
</dbReference>
<dbReference type="InterPro" id="IPR011009">
    <property type="entry name" value="Kinase-like_dom_sf"/>
</dbReference>
<evidence type="ECO:0000256" key="1">
    <source>
        <dbReference type="ARBA" id="ARBA00012513"/>
    </source>
</evidence>
<dbReference type="SUPFAM" id="SSF56112">
    <property type="entry name" value="Protein kinase-like (PK-like)"/>
    <property type="match status" value="1"/>
</dbReference>
<keyword evidence="4" id="KW-1185">Reference proteome</keyword>
<sequence length="299" mass="35576">MDETINFNNKSWEIKNLIAKGGFGTVYKLCEKNDNNNCYAIKIEPSDNGPLFVEMHFYKKINKNEIKNFIDAKNLSYLGIPLLYHNGIIKKDNIEYRYIVIDYYEFNLNDILKKYIKLPIITIYKITIQILYILEYLHKKKYTHNDIKKNNIMFNSSLTKVYLIDYGLIYNMNSNQEYNIKCSNDGTLEYLPLITHLFGLKTYMGDIESLMYNIIEWYSGSLPWIKYKKKNVILKKLDFFNTCLTNSPIEICKLYNYIKNAPSIYNYNFIPDHDKLINYFVTYLKSKNINLNDKLVFCK</sequence>
<dbReference type="SMR" id="Q9EMK9"/>
<dbReference type="PANTHER" id="PTHR11909">
    <property type="entry name" value="CASEIN KINASE-RELATED"/>
    <property type="match status" value="1"/>
</dbReference>
<evidence type="ECO:0000259" key="2">
    <source>
        <dbReference type="PROSITE" id="PS50011"/>
    </source>
</evidence>
<name>Q9EMK9_AMEPV</name>
<organism evidence="3 4">
    <name type="scientific">Amsacta moorei entomopoxvirus</name>
    <name type="common">AmEPV</name>
    <dbReference type="NCBI Taxonomy" id="28321"/>
    <lineage>
        <taxon>Viruses</taxon>
        <taxon>Varidnaviria</taxon>
        <taxon>Bamfordvirae</taxon>
        <taxon>Nucleocytoviricota</taxon>
        <taxon>Pokkesviricetes</taxon>
        <taxon>Chitovirales</taxon>
        <taxon>Poxviridae</taxon>
        <taxon>Entomopoxvirinae</taxon>
        <taxon>Betaentomopoxvirus</taxon>
    </lineage>
</organism>
<dbReference type="SMART" id="SM00220">
    <property type="entry name" value="S_TKc"/>
    <property type="match status" value="1"/>
</dbReference>
<dbReference type="Proteomes" id="UP000000872">
    <property type="component" value="Segment"/>
</dbReference>
<dbReference type="OrthoDB" id="8674at10239"/>
<dbReference type="GeneID" id="1494787"/>
<accession>Q9EMK9</accession>
<dbReference type="PROSITE" id="PS00108">
    <property type="entry name" value="PROTEIN_KINASE_ST"/>
    <property type="match status" value="1"/>
</dbReference>
<protein>
    <recommendedName>
        <fullName evidence="1">non-specific serine/threonine protein kinase</fullName>
        <ecNumber evidence="1">2.7.11.1</ecNumber>
    </recommendedName>
</protein>
<dbReference type="RefSeq" id="NP_064979.1">
    <property type="nucleotide sequence ID" value="NC_002520.1"/>
</dbReference>
<evidence type="ECO:0000313" key="3">
    <source>
        <dbReference type="EMBL" id="AAG02903.1"/>
    </source>
</evidence>
<dbReference type="InterPro" id="IPR000719">
    <property type="entry name" value="Prot_kinase_dom"/>
</dbReference>
<dbReference type="PROSITE" id="PS50011">
    <property type="entry name" value="PROTEIN_KINASE_DOM"/>
    <property type="match status" value="1"/>
</dbReference>
<gene>
    <name evidence="3" type="primary">AMV197</name>
</gene>
<organismHost>
    <name type="scientific">Amsacta</name>
    <dbReference type="NCBI Taxonomy" id="340055"/>
</organismHost>
<dbReference type="GO" id="GO:0005524">
    <property type="term" value="F:ATP binding"/>
    <property type="evidence" value="ECO:0007669"/>
    <property type="project" value="InterPro"/>
</dbReference>
<feature type="domain" description="Protein kinase" evidence="2">
    <location>
        <begin position="12"/>
        <end position="299"/>
    </location>
</feature>
<dbReference type="Gene3D" id="1.10.510.10">
    <property type="entry name" value="Transferase(Phosphotransferase) domain 1"/>
    <property type="match status" value="1"/>
</dbReference>
<proteinExistence type="predicted"/>
<dbReference type="EC" id="2.7.11.1" evidence="1"/>
<dbReference type="GO" id="GO:0004674">
    <property type="term" value="F:protein serine/threonine kinase activity"/>
    <property type="evidence" value="ECO:0007669"/>
    <property type="project" value="UniProtKB-EC"/>
</dbReference>
<evidence type="ECO:0000313" key="4">
    <source>
        <dbReference type="Proteomes" id="UP000000872"/>
    </source>
</evidence>
<dbReference type="EMBL" id="AF250284">
    <property type="protein sequence ID" value="AAG02903.1"/>
    <property type="molecule type" value="Genomic_DNA"/>
</dbReference>
<reference evidence="3 4" key="1">
    <citation type="journal article" date="2000" name="Virology">
        <title>Complete genomic sequence of the Amsacta moorei entomopoxvirus: analysis and comparison with other poxviruses.</title>
        <authorList>
            <person name="Bawden A.L."/>
            <person name="Glassberg K.J."/>
            <person name="Diggans J."/>
            <person name="Shaw R."/>
            <person name="Farmerie W."/>
            <person name="Moyer R.W."/>
        </authorList>
    </citation>
    <scope>NUCLEOTIDE SEQUENCE [LARGE SCALE GENOMIC DNA]</scope>
</reference>
<dbReference type="Pfam" id="PF00069">
    <property type="entry name" value="Pkinase"/>
    <property type="match status" value="1"/>
</dbReference>
<dbReference type="InterPro" id="IPR008271">
    <property type="entry name" value="Ser/Thr_kinase_AS"/>
</dbReference>